<keyword evidence="2 4" id="KW-0812">Transmembrane</keyword>
<keyword evidence="4" id="KW-1133">Transmembrane helix</keyword>
<dbReference type="PANTHER" id="PTHR11860">
    <property type="entry name" value="POLYMERIC-IMMUNOGLOBULIN RECEPTOR"/>
    <property type="match status" value="1"/>
</dbReference>
<gene>
    <name evidence="7" type="ORF">AAFF_G00151950</name>
</gene>
<dbReference type="InterPro" id="IPR013106">
    <property type="entry name" value="Ig_V-set"/>
</dbReference>
<dbReference type="SUPFAM" id="SSF48726">
    <property type="entry name" value="Immunoglobulin"/>
    <property type="match status" value="2"/>
</dbReference>
<dbReference type="CDD" id="cd05716">
    <property type="entry name" value="IgV_pIgR_like"/>
    <property type="match status" value="2"/>
</dbReference>
<dbReference type="GO" id="GO:0004888">
    <property type="term" value="F:transmembrane signaling receptor activity"/>
    <property type="evidence" value="ECO:0007669"/>
    <property type="project" value="TreeGrafter"/>
</dbReference>
<dbReference type="Pfam" id="PF07686">
    <property type="entry name" value="V-set"/>
    <property type="match status" value="2"/>
</dbReference>
<comment type="caution">
    <text evidence="7">The sequence shown here is derived from an EMBL/GenBank/DDBJ whole genome shotgun (WGS) entry which is preliminary data.</text>
</comment>
<dbReference type="Proteomes" id="UP001221898">
    <property type="component" value="Unassembled WGS sequence"/>
</dbReference>
<keyword evidence="3 4" id="KW-0472">Membrane</keyword>
<organism evidence="7 8">
    <name type="scientific">Aldrovandia affinis</name>
    <dbReference type="NCBI Taxonomy" id="143900"/>
    <lineage>
        <taxon>Eukaryota</taxon>
        <taxon>Metazoa</taxon>
        <taxon>Chordata</taxon>
        <taxon>Craniata</taxon>
        <taxon>Vertebrata</taxon>
        <taxon>Euteleostomi</taxon>
        <taxon>Actinopterygii</taxon>
        <taxon>Neopterygii</taxon>
        <taxon>Teleostei</taxon>
        <taxon>Notacanthiformes</taxon>
        <taxon>Halosauridae</taxon>
        <taxon>Aldrovandia</taxon>
    </lineage>
</organism>
<keyword evidence="8" id="KW-1185">Reference proteome</keyword>
<dbReference type="InterPro" id="IPR003599">
    <property type="entry name" value="Ig_sub"/>
</dbReference>
<evidence type="ECO:0000259" key="6">
    <source>
        <dbReference type="PROSITE" id="PS50835"/>
    </source>
</evidence>
<dbReference type="GO" id="GO:0005886">
    <property type="term" value="C:plasma membrane"/>
    <property type="evidence" value="ECO:0007669"/>
    <property type="project" value="TreeGrafter"/>
</dbReference>
<dbReference type="AlphaFoldDB" id="A0AAD7W8S9"/>
<protein>
    <recommendedName>
        <fullName evidence="6">Ig-like domain-containing protein</fullName>
    </recommendedName>
</protein>
<dbReference type="InterPro" id="IPR013783">
    <property type="entry name" value="Ig-like_fold"/>
</dbReference>
<feature type="transmembrane region" description="Helical" evidence="4">
    <location>
        <begin position="243"/>
        <end position="267"/>
    </location>
</feature>
<evidence type="ECO:0000256" key="1">
    <source>
        <dbReference type="ARBA" id="ARBA00004370"/>
    </source>
</evidence>
<evidence type="ECO:0000256" key="2">
    <source>
        <dbReference type="ARBA" id="ARBA00022692"/>
    </source>
</evidence>
<evidence type="ECO:0000256" key="5">
    <source>
        <dbReference type="SAM" id="SignalP"/>
    </source>
</evidence>
<feature type="domain" description="Ig-like" evidence="6">
    <location>
        <begin position="122"/>
        <end position="228"/>
    </location>
</feature>
<comment type="subcellular location">
    <subcellularLocation>
        <location evidence="1">Membrane</location>
    </subcellularLocation>
</comment>
<sequence>MSSLIFILLFISGADSVRTVSRLTVLAGGSVTIPCHYDEQYKPHVKYWCKGIWISCTSIVRTDSAQRKGDVSITDDPAQKVFTVTLSNLQEGDSGQYWCVVEINNGQDAGENLYLKVTTGTPDLSVVNNRVTGVVGGSVSVFCHYGNHLWGKEKMWCRSGDLSSCLIAGSSGTSQDRVHLDVNKTQGLLTVTVRELEKKDTGWYWCAAGDLQIPVHINVTEETSGSIDSTTTQHGKLIFDNTIIVLVVIFSLLFLLGTVAMVSWKLWNRHKKTQTERREANQSTSIKDTEYEVTYSTVVVKQEEILNNISKTSGVSGEEQGDRCGGGQC</sequence>
<dbReference type="EMBL" id="JAINUG010000208">
    <property type="protein sequence ID" value="KAJ8387645.1"/>
    <property type="molecule type" value="Genomic_DNA"/>
</dbReference>
<evidence type="ECO:0000313" key="7">
    <source>
        <dbReference type="EMBL" id="KAJ8387645.1"/>
    </source>
</evidence>
<evidence type="ECO:0000256" key="3">
    <source>
        <dbReference type="ARBA" id="ARBA00023136"/>
    </source>
</evidence>
<dbReference type="PANTHER" id="PTHR11860:SF87">
    <property type="entry name" value="CMRF35-LIKE MOLECULE 8"/>
    <property type="match status" value="1"/>
</dbReference>
<dbReference type="SMART" id="SM00409">
    <property type="entry name" value="IG"/>
    <property type="match status" value="2"/>
</dbReference>
<evidence type="ECO:0000256" key="4">
    <source>
        <dbReference type="SAM" id="Phobius"/>
    </source>
</evidence>
<accession>A0AAD7W8S9</accession>
<keyword evidence="5" id="KW-0732">Signal</keyword>
<feature type="chain" id="PRO_5041997198" description="Ig-like domain-containing protein" evidence="5">
    <location>
        <begin position="17"/>
        <end position="329"/>
    </location>
</feature>
<reference evidence="7" key="1">
    <citation type="journal article" date="2023" name="Science">
        <title>Genome structures resolve the early diversification of teleost fishes.</title>
        <authorList>
            <person name="Parey E."/>
            <person name="Louis A."/>
            <person name="Montfort J."/>
            <person name="Bouchez O."/>
            <person name="Roques C."/>
            <person name="Iampietro C."/>
            <person name="Lluch J."/>
            <person name="Castinel A."/>
            <person name="Donnadieu C."/>
            <person name="Desvignes T."/>
            <person name="Floi Bucao C."/>
            <person name="Jouanno E."/>
            <person name="Wen M."/>
            <person name="Mejri S."/>
            <person name="Dirks R."/>
            <person name="Jansen H."/>
            <person name="Henkel C."/>
            <person name="Chen W.J."/>
            <person name="Zahm M."/>
            <person name="Cabau C."/>
            <person name="Klopp C."/>
            <person name="Thompson A.W."/>
            <person name="Robinson-Rechavi M."/>
            <person name="Braasch I."/>
            <person name="Lecointre G."/>
            <person name="Bobe J."/>
            <person name="Postlethwait J.H."/>
            <person name="Berthelot C."/>
            <person name="Roest Crollius H."/>
            <person name="Guiguen Y."/>
        </authorList>
    </citation>
    <scope>NUCLEOTIDE SEQUENCE</scope>
    <source>
        <strain evidence="7">NC1722</strain>
    </source>
</reference>
<dbReference type="InterPro" id="IPR007110">
    <property type="entry name" value="Ig-like_dom"/>
</dbReference>
<evidence type="ECO:0000313" key="8">
    <source>
        <dbReference type="Proteomes" id="UP001221898"/>
    </source>
</evidence>
<feature type="signal peptide" evidence="5">
    <location>
        <begin position="1"/>
        <end position="16"/>
    </location>
</feature>
<name>A0AAD7W8S9_9TELE</name>
<dbReference type="InterPro" id="IPR036179">
    <property type="entry name" value="Ig-like_dom_sf"/>
</dbReference>
<dbReference type="InterPro" id="IPR050671">
    <property type="entry name" value="CD300_family_receptors"/>
</dbReference>
<dbReference type="Gene3D" id="2.60.40.10">
    <property type="entry name" value="Immunoglobulins"/>
    <property type="match status" value="2"/>
</dbReference>
<proteinExistence type="predicted"/>
<dbReference type="PROSITE" id="PS50835">
    <property type="entry name" value="IG_LIKE"/>
    <property type="match status" value="1"/>
</dbReference>